<dbReference type="InterPro" id="IPR006120">
    <property type="entry name" value="Resolvase_HTH_dom"/>
</dbReference>
<dbReference type="Gene3D" id="1.10.10.60">
    <property type="entry name" value="Homeodomain-like"/>
    <property type="match status" value="1"/>
</dbReference>
<evidence type="ECO:0000256" key="3">
    <source>
        <dbReference type="ARBA" id="ARBA00023125"/>
    </source>
</evidence>
<dbReference type="EMBL" id="BAAARB010000012">
    <property type="protein sequence ID" value="GAA2382733.1"/>
    <property type="molecule type" value="Genomic_DNA"/>
</dbReference>
<evidence type="ECO:0000313" key="8">
    <source>
        <dbReference type="Proteomes" id="UP001501170"/>
    </source>
</evidence>
<dbReference type="InterPro" id="IPR006118">
    <property type="entry name" value="Recombinase_CS"/>
</dbReference>
<dbReference type="SMART" id="SM00857">
    <property type="entry name" value="Resolvase"/>
    <property type="match status" value="1"/>
</dbReference>
<keyword evidence="2" id="KW-0229">DNA integration</keyword>
<dbReference type="InterPro" id="IPR009057">
    <property type="entry name" value="Homeodomain-like_sf"/>
</dbReference>
<dbReference type="SUPFAM" id="SSF53041">
    <property type="entry name" value="Resolvase-like"/>
    <property type="match status" value="1"/>
</dbReference>
<proteinExistence type="inferred from homology"/>
<evidence type="ECO:0000313" key="7">
    <source>
        <dbReference type="EMBL" id="GAA2382733.1"/>
    </source>
</evidence>
<accession>A0ABN3HKN1</accession>
<dbReference type="Proteomes" id="UP001501170">
    <property type="component" value="Unassembled WGS sequence"/>
</dbReference>
<dbReference type="Pfam" id="PF02796">
    <property type="entry name" value="HTH_7"/>
    <property type="match status" value="1"/>
</dbReference>
<organism evidence="7 8">
    <name type="scientific">Gordonia cholesterolivorans</name>
    <dbReference type="NCBI Taxonomy" id="559625"/>
    <lineage>
        <taxon>Bacteria</taxon>
        <taxon>Bacillati</taxon>
        <taxon>Actinomycetota</taxon>
        <taxon>Actinomycetes</taxon>
        <taxon>Mycobacteriales</taxon>
        <taxon>Gordoniaceae</taxon>
        <taxon>Gordonia</taxon>
    </lineage>
</organism>
<evidence type="ECO:0000256" key="4">
    <source>
        <dbReference type="ARBA" id="ARBA00023172"/>
    </source>
</evidence>
<feature type="region of interest" description="Disordered" evidence="5">
    <location>
        <begin position="36"/>
        <end position="55"/>
    </location>
</feature>
<evidence type="ECO:0000256" key="1">
    <source>
        <dbReference type="ARBA" id="ARBA00009913"/>
    </source>
</evidence>
<comment type="caution">
    <text evidence="7">The sequence shown here is derived from an EMBL/GenBank/DDBJ whole genome shotgun (WGS) entry which is preliminary data.</text>
</comment>
<dbReference type="PROSITE" id="PS00398">
    <property type="entry name" value="RECOMBINASES_2"/>
    <property type="match status" value="1"/>
</dbReference>
<evidence type="ECO:0000256" key="5">
    <source>
        <dbReference type="SAM" id="MobiDB-lite"/>
    </source>
</evidence>
<dbReference type="InterPro" id="IPR006119">
    <property type="entry name" value="Resolv_N"/>
</dbReference>
<protein>
    <submittedName>
        <fullName evidence="7">Recombinase family protein</fullName>
    </submittedName>
</protein>
<feature type="domain" description="Resolvase/invertase-type recombinase catalytic" evidence="6">
    <location>
        <begin position="11"/>
        <end position="150"/>
    </location>
</feature>
<dbReference type="Pfam" id="PF00239">
    <property type="entry name" value="Resolvase"/>
    <property type="match status" value="1"/>
</dbReference>
<comment type="similarity">
    <text evidence="1">Belongs to the site-specific recombinase resolvase family.</text>
</comment>
<reference evidence="7 8" key="1">
    <citation type="journal article" date="2019" name="Int. J. Syst. Evol. Microbiol.">
        <title>The Global Catalogue of Microorganisms (GCM) 10K type strain sequencing project: providing services to taxonomists for standard genome sequencing and annotation.</title>
        <authorList>
            <consortium name="The Broad Institute Genomics Platform"/>
            <consortium name="The Broad Institute Genome Sequencing Center for Infectious Disease"/>
            <person name="Wu L."/>
            <person name="Ma J."/>
        </authorList>
    </citation>
    <scope>NUCLEOTIDE SEQUENCE [LARGE SCALE GENOMIC DNA]</scope>
    <source>
        <strain evidence="7 8">JCM 16227</strain>
    </source>
</reference>
<dbReference type="PANTHER" id="PTHR30461:SF26">
    <property type="entry name" value="RESOLVASE HOMOLOG YNEB"/>
    <property type="match status" value="1"/>
</dbReference>
<evidence type="ECO:0000259" key="6">
    <source>
        <dbReference type="PROSITE" id="PS51736"/>
    </source>
</evidence>
<dbReference type="InterPro" id="IPR050639">
    <property type="entry name" value="SSR_resolvase"/>
</dbReference>
<sequence length="200" mass="21349">MRDDEAVGAGYRLGYARAPGGSQRLEAQIDTLTDAGVEPSRIYSDRSGAGTPSSERPGWAALLDYARPGDTAVVVGVDRLGRTAREVLSSARELTRRRIGLQSLREGVDTADPAGAMIVGVLASLAELDDEEATSEHRRSPHRRSHAASGVGRPRALDETQAAAAERMRAAGHPVPAIAAELGVSRATLYRTLAERRTRR</sequence>
<keyword evidence="8" id="KW-1185">Reference proteome</keyword>
<dbReference type="SUPFAM" id="SSF46689">
    <property type="entry name" value="Homeodomain-like"/>
    <property type="match status" value="1"/>
</dbReference>
<keyword evidence="4" id="KW-0233">DNA recombination</keyword>
<name>A0ABN3HKN1_9ACTN</name>
<dbReference type="PROSITE" id="PS51736">
    <property type="entry name" value="RECOMBINASES_3"/>
    <property type="match status" value="1"/>
</dbReference>
<feature type="region of interest" description="Disordered" evidence="5">
    <location>
        <begin position="130"/>
        <end position="170"/>
    </location>
</feature>
<dbReference type="Gene3D" id="3.40.50.1390">
    <property type="entry name" value="Resolvase, N-terminal catalytic domain"/>
    <property type="match status" value="1"/>
</dbReference>
<evidence type="ECO:0000256" key="2">
    <source>
        <dbReference type="ARBA" id="ARBA00022908"/>
    </source>
</evidence>
<gene>
    <name evidence="7" type="ORF">GCM10009855_23620</name>
</gene>
<dbReference type="RefSeq" id="WP_346076479.1">
    <property type="nucleotide sequence ID" value="NZ_BAAARB010000012.1"/>
</dbReference>
<dbReference type="InterPro" id="IPR036162">
    <property type="entry name" value="Resolvase-like_N_sf"/>
</dbReference>
<dbReference type="CDD" id="cd03768">
    <property type="entry name" value="SR_ResInv"/>
    <property type="match status" value="1"/>
</dbReference>
<dbReference type="PANTHER" id="PTHR30461">
    <property type="entry name" value="DNA-INVERTASE FROM LAMBDOID PROPHAGE"/>
    <property type="match status" value="1"/>
</dbReference>
<keyword evidence="3" id="KW-0238">DNA-binding</keyword>